<evidence type="ECO:0000313" key="2">
    <source>
        <dbReference type="EMBL" id="RAW22337.1"/>
    </source>
</evidence>
<feature type="region of interest" description="Disordered" evidence="1">
    <location>
        <begin position="36"/>
        <end position="67"/>
    </location>
</feature>
<name>A0A329RCE7_9STRA</name>
<sequence>MYGGLPKTCFQIWNEDFNSGSSIPESLGKRVVLRRSGKVGARKPTRRELLQDQAGDDADNEDEQAVV</sequence>
<dbReference type="EMBL" id="MJFZ01001346">
    <property type="protein sequence ID" value="RAW22337.1"/>
    <property type="molecule type" value="Genomic_DNA"/>
</dbReference>
<proteinExistence type="predicted"/>
<dbReference type="Proteomes" id="UP000251314">
    <property type="component" value="Unassembled WGS sequence"/>
</dbReference>
<feature type="compositionally biased region" description="Basic residues" evidence="1">
    <location>
        <begin position="36"/>
        <end position="45"/>
    </location>
</feature>
<evidence type="ECO:0000256" key="1">
    <source>
        <dbReference type="SAM" id="MobiDB-lite"/>
    </source>
</evidence>
<evidence type="ECO:0000313" key="3">
    <source>
        <dbReference type="Proteomes" id="UP000251314"/>
    </source>
</evidence>
<feature type="compositionally biased region" description="Acidic residues" evidence="1">
    <location>
        <begin position="54"/>
        <end position="67"/>
    </location>
</feature>
<comment type="caution">
    <text evidence="2">The sequence shown here is derived from an EMBL/GenBank/DDBJ whole genome shotgun (WGS) entry which is preliminary data.</text>
</comment>
<accession>A0A329RCE7</accession>
<organism evidence="2 3">
    <name type="scientific">Phytophthora cactorum</name>
    <dbReference type="NCBI Taxonomy" id="29920"/>
    <lineage>
        <taxon>Eukaryota</taxon>
        <taxon>Sar</taxon>
        <taxon>Stramenopiles</taxon>
        <taxon>Oomycota</taxon>
        <taxon>Peronosporomycetes</taxon>
        <taxon>Peronosporales</taxon>
        <taxon>Peronosporaceae</taxon>
        <taxon>Phytophthora</taxon>
    </lineage>
</organism>
<protein>
    <submittedName>
        <fullName evidence="2">Uncharacterized protein</fullName>
    </submittedName>
</protein>
<reference evidence="2 3" key="1">
    <citation type="submission" date="2018-01" db="EMBL/GenBank/DDBJ databases">
        <title>Draft genome of the strawberry crown rot pathogen Phytophthora cactorum.</title>
        <authorList>
            <person name="Armitage A.D."/>
            <person name="Lysoe E."/>
            <person name="Nellist C.F."/>
            <person name="Harrison R.J."/>
            <person name="Brurberg M.B."/>
        </authorList>
    </citation>
    <scope>NUCLEOTIDE SEQUENCE [LARGE SCALE GENOMIC DNA]</scope>
    <source>
        <strain evidence="2 3">10300</strain>
    </source>
</reference>
<gene>
    <name evidence="2" type="ORF">PC110_g21222</name>
</gene>
<keyword evidence="3" id="KW-1185">Reference proteome</keyword>
<dbReference type="VEuPathDB" id="FungiDB:PC110_g21222"/>
<dbReference type="AlphaFoldDB" id="A0A329RCE7"/>
<dbReference type="OrthoDB" id="144909at2759"/>